<organism evidence="3">
    <name type="scientific">Candidatus Improbicoccus pseudotrichonymphae</name>
    <dbReference type="NCBI Taxonomy" id="3033792"/>
    <lineage>
        <taxon>Bacteria</taxon>
        <taxon>Bacillati</taxon>
        <taxon>Bacillota</taxon>
        <taxon>Clostridia</taxon>
        <taxon>Candidatus Improbicoccus</taxon>
    </lineage>
</organism>
<evidence type="ECO:0000256" key="1">
    <source>
        <dbReference type="SAM" id="MobiDB-lite"/>
    </source>
</evidence>
<reference evidence="3" key="1">
    <citation type="journal article" date="2023" name="ISME J.">
        <title>Emergence of putative energy parasites within Clostridia revealed by genome analysis of a novel endosymbiotic clade.</title>
        <authorList>
            <person name="Takahashi K."/>
            <person name="Kuwahara H."/>
            <person name="Horikawa Y."/>
            <person name="Izawa K."/>
            <person name="Kato D."/>
            <person name="Inagaki T."/>
            <person name="Yuki M."/>
            <person name="Ohkuma M."/>
            <person name="Hongoh Y."/>
        </authorList>
    </citation>
    <scope>NUCLEOTIDE SEQUENCE</scope>
    <source>
        <strain evidence="3">CfP3-15</strain>
    </source>
</reference>
<protein>
    <submittedName>
        <fullName evidence="3">DUF4255 domain-containing protein</fullName>
    </submittedName>
</protein>
<feature type="region of interest" description="Disordered" evidence="1">
    <location>
        <begin position="206"/>
        <end position="315"/>
    </location>
</feature>
<sequence>MAKYTIISDVSKSIVSILRDKLSPEPIDKPEKIGICDPKDRGNFVLGIHLYDIKEDTSGQNRGPVILPDGRTQDPPAVIELYYMISVCSKAEIEIKSVEESNIMGRVIQVFKDNQVIPSIYMDSSVGNVENVPINLLSIEMEEKVKIWTMFGESYKLSVFYVVGPINIDSEIIRKPQKRVQKVILDSSHYIARKIVQFETRIKDEDIEDEYAEEENKEESEKEEDEIPDDEDSEKEENAEDESEDIEDEDEDEDENEDKDKEDTKDVEITKEEETENSDDDNNTPENEKIADEDVDENEEEKNGNNEESENEDNS</sequence>
<feature type="domain" description="Pvc16 N-terminal" evidence="2">
    <location>
        <begin position="10"/>
        <end position="181"/>
    </location>
</feature>
<dbReference type="EMBL" id="AP027924">
    <property type="protein sequence ID" value="BED91634.1"/>
    <property type="molecule type" value="Genomic_DNA"/>
</dbReference>
<feature type="compositionally biased region" description="Basic and acidic residues" evidence="1">
    <location>
        <begin position="258"/>
        <end position="272"/>
    </location>
</feature>
<feature type="compositionally biased region" description="Acidic residues" evidence="1">
    <location>
        <begin position="273"/>
        <end position="283"/>
    </location>
</feature>
<dbReference type="KEGG" id="ips:CfP315_0141"/>
<proteinExistence type="predicted"/>
<dbReference type="Proteomes" id="UP001337580">
    <property type="component" value="Chromosome"/>
</dbReference>
<dbReference type="InterPro" id="IPR025351">
    <property type="entry name" value="Pvc16_N"/>
</dbReference>
<dbReference type="AlphaFoldDB" id="A0AA48KYV0"/>
<gene>
    <name evidence="3" type="ORF">CfP315_0141</name>
</gene>
<evidence type="ECO:0000313" key="3">
    <source>
        <dbReference type="EMBL" id="BED91634.1"/>
    </source>
</evidence>
<feature type="compositionally biased region" description="Acidic residues" evidence="1">
    <location>
        <begin position="206"/>
        <end position="257"/>
    </location>
</feature>
<evidence type="ECO:0000259" key="2">
    <source>
        <dbReference type="Pfam" id="PF14065"/>
    </source>
</evidence>
<name>A0AA48KYV0_9FIRM</name>
<dbReference type="Pfam" id="PF14065">
    <property type="entry name" value="Pvc16_N"/>
    <property type="match status" value="1"/>
</dbReference>
<accession>A0AA48KYV0</accession>